<proteinExistence type="predicted"/>
<reference evidence="1 2" key="1">
    <citation type="journal article" date="2013" name="J. Biotechnol.">
        <title>Establishment and interpretation of the genome sequence of the phytopathogenic fungus Rhizoctonia solani AG1-IB isolate 7/3/14.</title>
        <authorList>
            <person name="Wibberg D.W."/>
            <person name="Jelonek L.J."/>
            <person name="Rupp O.R."/>
            <person name="Hennig M.H."/>
            <person name="Eikmeyer F.E."/>
            <person name="Goesmann A.G."/>
            <person name="Hartmann A.H."/>
            <person name="Borriss R.B."/>
            <person name="Grosch R.G."/>
            <person name="Puehler A.P."/>
            <person name="Schlueter A.S."/>
        </authorList>
    </citation>
    <scope>NUCLEOTIDE SEQUENCE [LARGE SCALE GENOMIC DNA]</scope>
    <source>
        <strain evidence="2">AG1-IB / isolate 7/3/14</strain>
    </source>
</reference>
<dbReference type="AlphaFoldDB" id="M5CAG3"/>
<gene>
    <name evidence="1" type="ORF">BN14_10442</name>
</gene>
<dbReference type="HOGENOM" id="CLU_806940_0_0_1"/>
<protein>
    <submittedName>
        <fullName evidence="1">Uncharacterized protein</fullName>
    </submittedName>
</protein>
<dbReference type="Proteomes" id="UP000012065">
    <property type="component" value="Unassembled WGS sequence"/>
</dbReference>
<organism evidence="1 2">
    <name type="scientific">Thanatephorus cucumeris (strain AG1-IB / isolate 7/3/14)</name>
    <name type="common">Lettuce bottom rot fungus</name>
    <name type="synonym">Rhizoctonia solani</name>
    <dbReference type="NCBI Taxonomy" id="1108050"/>
    <lineage>
        <taxon>Eukaryota</taxon>
        <taxon>Fungi</taxon>
        <taxon>Dikarya</taxon>
        <taxon>Basidiomycota</taxon>
        <taxon>Agaricomycotina</taxon>
        <taxon>Agaricomycetes</taxon>
        <taxon>Cantharellales</taxon>
        <taxon>Ceratobasidiaceae</taxon>
        <taxon>Rhizoctonia</taxon>
        <taxon>Rhizoctonia solani AG-1</taxon>
    </lineage>
</organism>
<evidence type="ECO:0000313" key="2">
    <source>
        <dbReference type="Proteomes" id="UP000012065"/>
    </source>
</evidence>
<name>M5CAG3_THACB</name>
<dbReference type="EMBL" id="CAOJ01015801">
    <property type="protein sequence ID" value="CCO36309.1"/>
    <property type="molecule type" value="Genomic_DNA"/>
</dbReference>
<sequence length="344" mass="39043">MQGPLQYFNKYKQVPPQDQELENVQHRTNVSAVHAVNFAAPPAVTSFEGVNTPAFPVPSPYDLGYSLRSENKSYNHIRESTSAIWSEYDKWTEYIHPNGSLYWTCSAYPGRVVSDVKPPLSTLDAKVPSTISRIMDGLGEVPLAEDCHNWEIYTDGTSCVYIDHGSRTASNGFESLGSFRSQVQKLQGQMDIESRLKLEAAYWTYMQSHPNHRELPEGAIDDATEALVWCHAGKFYISVHKLVEIDEDAREMTELIKTVADLKRSTLKSWYCATILRAICNSRLTSHYGQNDAREVRRREKAEEVESALPYDSVWDKIGWYLVTLVLLGVPNRTVLIQEMESIL</sequence>
<accession>M5CAG3</accession>
<comment type="caution">
    <text evidence="1">The sequence shown here is derived from an EMBL/GenBank/DDBJ whole genome shotgun (WGS) entry which is preliminary data.</text>
</comment>
<evidence type="ECO:0000313" key="1">
    <source>
        <dbReference type="EMBL" id="CCO36309.1"/>
    </source>
</evidence>